<dbReference type="EMBL" id="MQWB01000011">
    <property type="protein sequence ID" value="OZC01349.1"/>
    <property type="molecule type" value="Genomic_DNA"/>
</dbReference>
<sequence length="1303" mass="139223">MLAWITLGDDEALFLEAAEDIDLRRDGQIVTGQVKDTPDSSLSLGTQEARTALKHFWRHRAWNPQARVFLRYLTRARRAHEQTPLGSGRRGLDVWDLALHDDDALRELRTYLHGADLRDAKVSPDLHAFLRAASDTDLREHLVSRVQWDTDAPDHGDLKGLVSRHLALHGRRHGILPSLATSVAESLFTEAIETASAAGDRRLTQDGFLSLFEDRTVGLQPAADRATIAATAAQLAATTAPQRTPGDPGFLDVVEGSPLASALPRSRTIESLLARLAASPLVAVHGSSGMGKSTLADLAAAASPAPWVRLDLRGLEGDSLADRLDEAALAVASLRLGTVVVADDLAPPQGRAESALRRLFVAVRARQGRLVVTAHSPLPHGLAVLVDGDPNVAAPPLDEDDLRHLALNRGCPPGQASAWATLALIRSSGHPLLADVYAREAVRAEWPPIRPEDLTAPVPPLAEAQRDARRRLRDALPADAADLVMRLSVFTIPFTRVHALRLAHVPPPISAAGDGLDRLIGPWIEPYGPLRYRVSPLLKGAFATDLPPSLQTQLHTDAADALLDAPFTAVDISGVLSHGILGNNGPALFNAYAIWSQADESVREGVAPYIDWFPAVGTGGAYALVGPGDPTLSLTLRSLQFELATASGRSQQALAVLDAWERDLTGASGLHPEAQALFELQLRTHLAINLEVPVPIERAAEAAQALLATDRFDPDVAFIEAPLADGTPGLLDHLSSSTLAEFLDFRCTRAPHLTALLNLDLREPLRSAVEDALRQRYALTVGIVGRVWSNESLEDAPDWPAVLSAFELAGALARTRRLDALLTAVAIGQATVHAEYLSDTRSAFDVLDAADASLPTPDPRVAAYRAKVHAYDGDHEQALAVFETVLPRWREVSDNDALCVPGSSLAYDFSDAIRSAGALGRYADASQWAALGVEAAEPLAAFVPSLRIGYVAERALARALDRDVCGAVELLAPVLNSLPPPETSILRKLHRRLTVLIAWLEETAGGRAFGFSAPELGQISRTDEDEFDDVDLMSLASLWSALGEAERHAECGTDVLERARSERASAPDHISTTAGFFSDTTDLVQNAPSDLPNQVARLLHAAQVHLGDTTATESTPPLSEIPQGTHTLVYLMSLATTGPFARGEAADLPLHTWREQAEVTGADMSLVNPWIGVATLAVAHTLGDTNATPHLRDAATSPSAPAIQWTASLALTTHPSTQLEHLYALAFLVEASGEPPFRPAVARSIATLAGVEPTSSHRDGVHAAAEAVLRRPRASQLPLAIAIRLATLANGGDRQTDPAAPEP</sequence>
<dbReference type="InterPro" id="IPR027417">
    <property type="entry name" value="P-loop_NTPase"/>
</dbReference>
<dbReference type="SUPFAM" id="SSF52540">
    <property type="entry name" value="P-loop containing nucleoside triphosphate hydrolases"/>
    <property type="match status" value="1"/>
</dbReference>
<organism evidence="1 2">
    <name type="scientific">Rubricoccus marinus</name>
    <dbReference type="NCBI Taxonomy" id="716817"/>
    <lineage>
        <taxon>Bacteria</taxon>
        <taxon>Pseudomonadati</taxon>
        <taxon>Rhodothermota</taxon>
        <taxon>Rhodothermia</taxon>
        <taxon>Rhodothermales</taxon>
        <taxon>Rubricoccaceae</taxon>
        <taxon>Rubricoccus</taxon>
    </lineage>
</organism>
<dbReference type="Proteomes" id="UP000216446">
    <property type="component" value="Unassembled WGS sequence"/>
</dbReference>
<gene>
    <name evidence="1" type="ORF">BSZ36_18085</name>
</gene>
<keyword evidence="2" id="KW-1185">Reference proteome</keyword>
<evidence type="ECO:0000313" key="2">
    <source>
        <dbReference type="Proteomes" id="UP000216446"/>
    </source>
</evidence>
<comment type="caution">
    <text evidence="1">The sequence shown here is derived from an EMBL/GenBank/DDBJ whole genome shotgun (WGS) entry which is preliminary data.</text>
</comment>
<accession>A0A259TUB6</accession>
<proteinExistence type="predicted"/>
<dbReference type="InParanoid" id="A0A259TUB6"/>
<protein>
    <submittedName>
        <fullName evidence="1">Uncharacterized protein</fullName>
    </submittedName>
</protein>
<reference evidence="1 2" key="1">
    <citation type="submission" date="2016-11" db="EMBL/GenBank/DDBJ databases">
        <title>Study of marine rhodopsin-containing bacteria.</title>
        <authorList>
            <person name="Yoshizawa S."/>
            <person name="Kumagai Y."/>
            <person name="Kogure K."/>
        </authorList>
    </citation>
    <scope>NUCLEOTIDE SEQUENCE [LARGE SCALE GENOMIC DNA]</scope>
    <source>
        <strain evidence="1 2">SG-29</strain>
    </source>
</reference>
<evidence type="ECO:0000313" key="1">
    <source>
        <dbReference type="EMBL" id="OZC01349.1"/>
    </source>
</evidence>
<name>A0A259TUB6_9BACT</name>